<accession>A0A066YZ09</accession>
<evidence type="ECO:0000256" key="1">
    <source>
        <dbReference type="SAM" id="MobiDB-lite"/>
    </source>
</evidence>
<dbReference type="Proteomes" id="UP000027178">
    <property type="component" value="Unassembled WGS sequence"/>
</dbReference>
<organism evidence="2 3">
    <name type="scientific">Kitasatospora cheerisanensis KCTC 2395</name>
    <dbReference type="NCBI Taxonomy" id="1348663"/>
    <lineage>
        <taxon>Bacteria</taxon>
        <taxon>Bacillati</taxon>
        <taxon>Actinomycetota</taxon>
        <taxon>Actinomycetes</taxon>
        <taxon>Kitasatosporales</taxon>
        <taxon>Streptomycetaceae</taxon>
        <taxon>Kitasatospora</taxon>
    </lineage>
</organism>
<evidence type="ECO:0000313" key="3">
    <source>
        <dbReference type="Proteomes" id="UP000027178"/>
    </source>
</evidence>
<dbReference type="AlphaFoldDB" id="A0A066YZ09"/>
<protein>
    <submittedName>
        <fullName evidence="2">Uncharacterized protein</fullName>
    </submittedName>
</protein>
<dbReference type="HOGENOM" id="CLU_2935413_0_0_11"/>
<proteinExistence type="predicted"/>
<comment type="caution">
    <text evidence="2">The sequence shown here is derived from an EMBL/GenBank/DDBJ whole genome shotgun (WGS) entry which is preliminary data.</text>
</comment>
<feature type="compositionally biased region" description="Basic and acidic residues" evidence="1">
    <location>
        <begin position="50"/>
        <end position="60"/>
    </location>
</feature>
<feature type="region of interest" description="Disordered" evidence="1">
    <location>
        <begin position="1"/>
        <end position="60"/>
    </location>
</feature>
<evidence type="ECO:0000313" key="2">
    <source>
        <dbReference type="EMBL" id="KDN86492.1"/>
    </source>
</evidence>
<reference evidence="2 3" key="1">
    <citation type="submission" date="2014-05" db="EMBL/GenBank/DDBJ databases">
        <title>Draft Genome Sequence of Kitasatospora cheerisanensis KCTC 2395.</title>
        <authorList>
            <person name="Nam D.H."/>
        </authorList>
    </citation>
    <scope>NUCLEOTIDE SEQUENCE [LARGE SCALE GENOMIC DNA]</scope>
    <source>
        <strain evidence="2 3">KCTC 2395</strain>
    </source>
</reference>
<sequence>MAPPRTGAWRTDGQWRARDGCGAHAPDRRTLPSVPCSRMPTVGGNPPGSDGHHSVGSDWL</sequence>
<gene>
    <name evidence="2" type="ORF">KCH_17590</name>
</gene>
<dbReference type="EMBL" id="JNBY01000071">
    <property type="protein sequence ID" value="KDN86492.1"/>
    <property type="molecule type" value="Genomic_DNA"/>
</dbReference>
<name>A0A066YZ09_9ACTN</name>
<keyword evidence="3" id="KW-1185">Reference proteome</keyword>
<dbReference type="PATRIC" id="fig|1348663.4.peg.1689"/>
<feature type="compositionally biased region" description="Basic and acidic residues" evidence="1">
    <location>
        <begin position="13"/>
        <end position="30"/>
    </location>
</feature>